<name>A0A0S7BGU6_9CHLR</name>
<sequence length="86" mass="9479">MKQFWVEGLVQPRGRGKKPAPVEAFSRAYWAETAAEALRSAEAELNGGAWVEQPRVSLTSEAERMRSMGAPELPGMPPPRKTGKKK</sequence>
<dbReference type="RefSeq" id="WP_075072614.1">
    <property type="nucleotide sequence ID" value="NZ_DF967972.1"/>
</dbReference>
<accession>A0A0S7BGU6</accession>
<dbReference type="EMBL" id="DF967972">
    <property type="protein sequence ID" value="GAP13266.1"/>
    <property type="molecule type" value="Genomic_DNA"/>
</dbReference>
<protein>
    <submittedName>
        <fullName evidence="2">Uncharacterized protein</fullName>
    </submittedName>
</protein>
<evidence type="ECO:0000256" key="1">
    <source>
        <dbReference type="SAM" id="MobiDB-lite"/>
    </source>
</evidence>
<evidence type="ECO:0000313" key="3">
    <source>
        <dbReference type="Proteomes" id="UP000055060"/>
    </source>
</evidence>
<keyword evidence="3" id="KW-1185">Reference proteome</keyword>
<feature type="region of interest" description="Disordered" evidence="1">
    <location>
        <begin position="60"/>
        <end position="86"/>
    </location>
</feature>
<reference evidence="2" key="1">
    <citation type="submission" date="2015-07" db="EMBL/GenBank/DDBJ databases">
        <title>Draft Genome Sequences of Anaerolinea thermolimosa IMO-1, Bellilinea caldifistulae GOMI-1, Leptolinea tardivitalis YMTK-2, Levilinea saccharolytica KIBI-1,Longilinea arvoryzae KOME-1, Previously Described as Members of the Anaerolineaceae (Chloroflexi).</title>
        <authorList>
            <person name="Sekiguchi Y."/>
            <person name="Ohashi A."/>
            <person name="Matsuura N."/>
            <person name="Tourlousse M.D."/>
        </authorList>
    </citation>
    <scope>NUCLEOTIDE SEQUENCE [LARGE SCALE GENOMIC DNA]</scope>
    <source>
        <strain evidence="2">KOME-1</strain>
    </source>
</reference>
<evidence type="ECO:0000313" key="2">
    <source>
        <dbReference type="EMBL" id="GAP13266.1"/>
    </source>
</evidence>
<organism evidence="2">
    <name type="scientific">Longilinea arvoryzae</name>
    <dbReference type="NCBI Taxonomy" id="360412"/>
    <lineage>
        <taxon>Bacteria</taxon>
        <taxon>Bacillati</taxon>
        <taxon>Chloroflexota</taxon>
        <taxon>Anaerolineae</taxon>
        <taxon>Anaerolineales</taxon>
        <taxon>Anaerolineaceae</taxon>
        <taxon>Longilinea</taxon>
    </lineage>
</organism>
<proteinExistence type="predicted"/>
<dbReference type="Proteomes" id="UP000055060">
    <property type="component" value="Unassembled WGS sequence"/>
</dbReference>
<dbReference type="AlphaFoldDB" id="A0A0S7BGU6"/>
<dbReference type="STRING" id="360412.LARV_01019"/>
<gene>
    <name evidence="2" type="ORF">LARV_01019</name>
</gene>